<dbReference type="InterPro" id="IPR010323">
    <property type="entry name" value="DUF924"/>
</dbReference>
<dbReference type="InterPro" id="IPR011990">
    <property type="entry name" value="TPR-like_helical_dom_sf"/>
</dbReference>
<keyword evidence="2" id="KW-1185">Reference proteome</keyword>
<name>A0A9X1DF06_9SPHN</name>
<reference evidence="1" key="1">
    <citation type="submission" date="2021-05" db="EMBL/GenBank/DDBJ databases">
        <title>Genome of Sphingobium sp. strain.</title>
        <authorList>
            <person name="Fan R."/>
        </authorList>
    </citation>
    <scope>NUCLEOTIDE SEQUENCE</scope>
    <source>
        <strain evidence="1">H33</strain>
    </source>
</reference>
<dbReference type="Pfam" id="PF06041">
    <property type="entry name" value="DUF924"/>
    <property type="match status" value="1"/>
</dbReference>
<evidence type="ECO:0000313" key="1">
    <source>
        <dbReference type="EMBL" id="MBT2188735.1"/>
    </source>
</evidence>
<dbReference type="SUPFAM" id="SSF48452">
    <property type="entry name" value="TPR-like"/>
    <property type="match status" value="1"/>
</dbReference>
<dbReference type="Proteomes" id="UP001138757">
    <property type="component" value="Unassembled WGS sequence"/>
</dbReference>
<organism evidence="1 2">
    <name type="scientific">Sphingobium nicotianae</name>
    <dbReference type="NCBI Taxonomy" id="2782607"/>
    <lineage>
        <taxon>Bacteria</taxon>
        <taxon>Pseudomonadati</taxon>
        <taxon>Pseudomonadota</taxon>
        <taxon>Alphaproteobacteria</taxon>
        <taxon>Sphingomonadales</taxon>
        <taxon>Sphingomonadaceae</taxon>
        <taxon>Sphingobium</taxon>
    </lineage>
</organism>
<dbReference type="Gene3D" id="1.20.58.320">
    <property type="entry name" value="TPR-like"/>
    <property type="match status" value="1"/>
</dbReference>
<comment type="caution">
    <text evidence="1">The sequence shown here is derived from an EMBL/GenBank/DDBJ whole genome shotgun (WGS) entry which is preliminary data.</text>
</comment>
<accession>A0A9X1DF06</accession>
<dbReference type="EMBL" id="JAHGAW010000012">
    <property type="protein sequence ID" value="MBT2188735.1"/>
    <property type="molecule type" value="Genomic_DNA"/>
</dbReference>
<sequence>MNAEWVPAVLNYWLNEVGPQGWFDSSEEEDARCLHLFRALLDVQRDKPATDFLADADTALAAIILFDQFPRNMFRDQARAFATDGLARAIADGALARGYDEAFVEAARPFFYMPFMHSEDLADQERSLALFSRPGYEFNLDFAQAHYDIICRFGRFPHRNVALGRETRPEEEEAIEQGAHW</sequence>
<protein>
    <submittedName>
        <fullName evidence="1">DUF924 family protein</fullName>
    </submittedName>
</protein>
<gene>
    <name evidence="1" type="ORF">KK488_17420</name>
</gene>
<dbReference type="AlphaFoldDB" id="A0A9X1DF06"/>
<proteinExistence type="predicted"/>
<evidence type="ECO:0000313" key="2">
    <source>
        <dbReference type="Proteomes" id="UP001138757"/>
    </source>
</evidence>
<dbReference type="Gene3D" id="1.25.40.10">
    <property type="entry name" value="Tetratricopeptide repeat domain"/>
    <property type="match status" value="1"/>
</dbReference>